<evidence type="ECO:0000313" key="1">
    <source>
        <dbReference type="EMBL" id="OGG69430.1"/>
    </source>
</evidence>
<dbReference type="EMBL" id="MFLL01000012">
    <property type="protein sequence ID" value="OGG69430.1"/>
    <property type="molecule type" value="Genomic_DNA"/>
</dbReference>
<gene>
    <name evidence="1" type="ORF">A3C20_00820</name>
</gene>
<organism evidence="1 2">
    <name type="scientific">Candidatus Kaiserbacteria bacterium RIFCSPHIGHO2_02_FULL_55_25</name>
    <dbReference type="NCBI Taxonomy" id="1798498"/>
    <lineage>
        <taxon>Bacteria</taxon>
        <taxon>Candidatus Kaiseribacteriota</taxon>
    </lineage>
</organism>
<reference evidence="1 2" key="1">
    <citation type="journal article" date="2016" name="Nat. Commun.">
        <title>Thousands of microbial genomes shed light on interconnected biogeochemical processes in an aquifer system.</title>
        <authorList>
            <person name="Anantharaman K."/>
            <person name="Brown C.T."/>
            <person name="Hug L.A."/>
            <person name="Sharon I."/>
            <person name="Castelle C.J."/>
            <person name="Probst A.J."/>
            <person name="Thomas B.C."/>
            <person name="Singh A."/>
            <person name="Wilkins M.J."/>
            <person name="Karaoz U."/>
            <person name="Brodie E.L."/>
            <person name="Williams K.H."/>
            <person name="Hubbard S.S."/>
            <person name="Banfield J.F."/>
        </authorList>
    </citation>
    <scope>NUCLEOTIDE SEQUENCE [LARGE SCALE GENOMIC DNA]</scope>
</reference>
<protein>
    <submittedName>
        <fullName evidence="1">Uncharacterized protein</fullName>
    </submittedName>
</protein>
<dbReference type="Proteomes" id="UP000176914">
    <property type="component" value="Unassembled WGS sequence"/>
</dbReference>
<name>A0A1F6E7A7_9BACT</name>
<comment type="caution">
    <text evidence="1">The sequence shown here is derived from an EMBL/GenBank/DDBJ whole genome shotgun (WGS) entry which is preliminary data.</text>
</comment>
<dbReference type="AlphaFoldDB" id="A0A1F6E7A7"/>
<accession>A0A1F6E7A7</accession>
<sequence>MVSGNDRDCTYAARECLKRVAGATGRISSESPAADEARIKDFPAEKSGFRGDAASKRRFFKHVL</sequence>
<proteinExistence type="predicted"/>
<evidence type="ECO:0000313" key="2">
    <source>
        <dbReference type="Proteomes" id="UP000176914"/>
    </source>
</evidence>